<dbReference type="AlphaFoldDB" id="A0A116M6S5"/>
<feature type="transmembrane region" description="Helical" evidence="1">
    <location>
        <begin position="80"/>
        <end position="98"/>
    </location>
</feature>
<proteinExistence type="predicted"/>
<keyword evidence="1" id="KW-0472">Membrane</keyword>
<protein>
    <submittedName>
        <fullName evidence="2">Uncharacterized protein</fullName>
    </submittedName>
</protein>
<organism evidence="2 3">
    <name type="scientific">Streptococcus suis</name>
    <dbReference type="NCBI Taxonomy" id="1307"/>
    <lineage>
        <taxon>Bacteria</taxon>
        <taxon>Bacillati</taxon>
        <taxon>Bacillota</taxon>
        <taxon>Bacilli</taxon>
        <taxon>Lactobacillales</taxon>
        <taxon>Streptococcaceae</taxon>
        <taxon>Streptococcus</taxon>
    </lineage>
</organism>
<reference evidence="2 3" key="1">
    <citation type="submission" date="2016-02" db="EMBL/GenBank/DDBJ databases">
        <authorList>
            <consortium name="Pathogen Informatics"/>
        </authorList>
    </citation>
    <scope>NUCLEOTIDE SEQUENCE [LARGE SCALE GENOMIC DNA]</scope>
    <source>
        <strain evidence="2 3">LSS69</strain>
    </source>
</reference>
<keyword evidence="1" id="KW-1133">Transmembrane helix</keyword>
<accession>A0A116M6S5</accession>
<dbReference type="EMBL" id="FIHS01000006">
    <property type="protein sequence ID" value="CYV31144.1"/>
    <property type="molecule type" value="Genomic_DNA"/>
</dbReference>
<feature type="transmembrane region" description="Helical" evidence="1">
    <location>
        <begin position="53"/>
        <end position="74"/>
    </location>
</feature>
<dbReference type="RefSeq" id="WP_029173257.1">
    <property type="nucleotide sequence ID" value="NZ_CEHX01000022.1"/>
</dbReference>
<dbReference type="Proteomes" id="UP000071533">
    <property type="component" value="Unassembled WGS sequence"/>
</dbReference>
<name>A0A116M6S5_STRSU</name>
<evidence type="ECO:0000313" key="3">
    <source>
        <dbReference type="Proteomes" id="UP000071533"/>
    </source>
</evidence>
<gene>
    <name evidence="2" type="ORF">ERS132431_00631</name>
</gene>
<evidence type="ECO:0000313" key="2">
    <source>
        <dbReference type="EMBL" id="CYV31144.1"/>
    </source>
</evidence>
<keyword evidence="1" id="KW-0812">Transmembrane</keyword>
<evidence type="ECO:0000256" key="1">
    <source>
        <dbReference type="SAM" id="Phobius"/>
    </source>
</evidence>
<feature type="transmembrane region" description="Helical" evidence="1">
    <location>
        <begin position="25"/>
        <end position="46"/>
    </location>
</feature>
<sequence length="104" mass="10978">MELVLPNNYVALEQEEMMYLDGGDWIRDAAIAVVGGVVSQIVGYAVKKSFVGAAINIAGGWVANTINALVISAWLNPGGAFAVVGGAAVVGLAVYYTGRHYKFW</sequence>